<sequence length="107" mass="12352">MGLMKLKIGRNGAEIDEMKIGSNGAEIDEMKIRRECDENGMKIGRDDMKGSRLASEFYTGMKGSRLISEFYTDLKGSRLASEFYIDMERSHERKQIDIRILYRHGKP</sequence>
<gene>
    <name evidence="1" type="ORF">CEXT_781391</name>
</gene>
<evidence type="ECO:0000313" key="1">
    <source>
        <dbReference type="EMBL" id="GIY84949.1"/>
    </source>
</evidence>
<reference evidence="1 2" key="1">
    <citation type="submission" date="2021-06" db="EMBL/GenBank/DDBJ databases">
        <title>Caerostris extrusa draft genome.</title>
        <authorList>
            <person name="Kono N."/>
            <person name="Arakawa K."/>
        </authorList>
    </citation>
    <scope>NUCLEOTIDE SEQUENCE [LARGE SCALE GENOMIC DNA]</scope>
</reference>
<accession>A0AAV4WTG6</accession>
<name>A0AAV4WTG6_CAEEX</name>
<keyword evidence="2" id="KW-1185">Reference proteome</keyword>
<comment type="caution">
    <text evidence="1">The sequence shown here is derived from an EMBL/GenBank/DDBJ whole genome shotgun (WGS) entry which is preliminary data.</text>
</comment>
<dbReference type="Proteomes" id="UP001054945">
    <property type="component" value="Unassembled WGS sequence"/>
</dbReference>
<dbReference type="EMBL" id="BPLR01016594">
    <property type="protein sequence ID" value="GIY84949.1"/>
    <property type="molecule type" value="Genomic_DNA"/>
</dbReference>
<evidence type="ECO:0000313" key="2">
    <source>
        <dbReference type="Proteomes" id="UP001054945"/>
    </source>
</evidence>
<dbReference type="AlphaFoldDB" id="A0AAV4WTG6"/>
<proteinExistence type="predicted"/>
<organism evidence="1 2">
    <name type="scientific">Caerostris extrusa</name>
    <name type="common">Bark spider</name>
    <name type="synonym">Caerostris bankana</name>
    <dbReference type="NCBI Taxonomy" id="172846"/>
    <lineage>
        <taxon>Eukaryota</taxon>
        <taxon>Metazoa</taxon>
        <taxon>Ecdysozoa</taxon>
        <taxon>Arthropoda</taxon>
        <taxon>Chelicerata</taxon>
        <taxon>Arachnida</taxon>
        <taxon>Araneae</taxon>
        <taxon>Araneomorphae</taxon>
        <taxon>Entelegynae</taxon>
        <taxon>Araneoidea</taxon>
        <taxon>Araneidae</taxon>
        <taxon>Caerostris</taxon>
    </lineage>
</organism>
<protein>
    <submittedName>
        <fullName evidence="1">Uncharacterized protein</fullName>
    </submittedName>
</protein>